<evidence type="ECO:0000259" key="3">
    <source>
        <dbReference type="PROSITE" id="PS50977"/>
    </source>
</evidence>
<name>A0ABX1H5F8_9ACTN</name>
<reference evidence="4 5" key="1">
    <citation type="submission" date="2020-04" db="EMBL/GenBank/DDBJ databases">
        <title>Phylogenetic Diversity and Antibacterial Activity against Ralstonia solanacearum of Endophytic Actinomycete Isolated from Moss.</title>
        <authorList>
            <person name="Zhuang X."/>
        </authorList>
    </citation>
    <scope>NUCLEOTIDE SEQUENCE [LARGE SCALE GENOMIC DNA]</scope>
    <source>
        <strain evidence="4 5">LD120</strain>
    </source>
</reference>
<gene>
    <name evidence="4" type="ORF">HFV08_20615</name>
</gene>
<dbReference type="PANTHER" id="PTHR30055">
    <property type="entry name" value="HTH-TYPE TRANSCRIPTIONAL REGULATOR RUTR"/>
    <property type="match status" value="1"/>
</dbReference>
<sequence>MTPMRKSEDDILDAARECVEAFGVRRTTLTDVARRAGVSRPTVYRYWPDISSLVGDLMTRELRAVFTASAAAATEADALSRIVHGCTGTVAAVWHHSMFNRFVDSEAELLATYVFHRLGSSQLAALELLLAQIAEGQQDGSVREGDPQELARIVLLTVQSIASSRRLVEDVFTEERLLASLARLLDGYLRPREATS</sequence>
<evidence type="ECO:0000313" key="5">
    <source>
        <dbReference type="Proteomes" id="UP000772196"/>
    </source>
</evidence>
<evidence type="ECO:0000256" key="1">
    <source>
        <dbReference type="ARBA" id="ARBA00023125"/>
    </source>
</evidence>
<comment type="caution">
    <text evidence="4">The sequence shown here is derived from an EMBL/GenBank/DDBJ whole genome shotgun (WGS) entry which is preliminary data.</text>
</comment>
<organism evidence="4 5">
    <name type="scientific">Streptomyces physcomitrii</name>
    <dbReference type="NCBI Taxonomy" id="2724184"/>
    <lineage>
        <taxon>Bacteria</taxon>
        <taxon>Bacillati</taxon>
        <taxon>Actinomycetota</taxon>
        <taxon>Actinomycetes</taxon>
        <taxon>Kitasatosporales</taxon>
        <taxon>Streptomycetaceae</taxon>
        <taxon>Streptomyces</taxon>
    </lineage>
</organism>
<dbReference type="InterPro" id="IPR001647">
    <property type="entry name" value="HTH_TetR"/>
</dbReference>
<feature type="DNA-binding region" description="H-T-H motif" evidence="2">
    <location>
        <begin position="28"/>
        <end position="47"/>
    </location>
</feature>
<evidence type="ECO:0000256" key="2">
    <source>
        <dbReference type="PROSITE-ProRule" id="PRU00335"/>
    </source>
</evidence>
<dbReference type="InterPro" id="IPR050109">
    <property type="entry name" value="HTH-type_TetR-like_transc_reg"/>
</dbReference>
<dbReference type="EMBL" id="JAAWWP010000012">
    <property type="protein sequence ID" value="NKI43603.1"/>
    <property type="molecule type" value="Genomic_DNA"/>
</dbReference>
<protein>
    <submittedName>
        <fullName evidence="4">TetR/AcrR family transcriptional regulator</fullName>
    </submittedName>
</protein>
<evidence type="ECO:0000313" key="4">
    <source>
        <dbReference type="EMBL" id="NKI43603.1"/>
    </source>
</evidence>
<feature type="domain" description="HTH tetR-type" evidence="3">
    <location>
        <begin position="5"/>
        <end position="65"/>
    </location>
</feature>
<dbReference type="PROSITE" id="PS50977">
    <property type="entry name" value="HTH_TETR_2"/>
    <property type="match status" value="1"/>
</dbReference>
<dbReference type="Proteomes" id="UP000772196">
    <property type="component" value="Unassembled WGS sequence"/>
</dbReference>
<keyword evidence="1 2" id="KW-0238">DNA-binding</keyword>
<dbReference type="Pfam" id="PF00440">
    <property type="entry name" value="TetR_N"/>
    <property type="match status" value="1"/>
</dbReference>
<proteinExistence type="predicted"/>
<dbReference type="InterPro" id="IPR009057">
    <property type="entry name" value="Homeodomain-like_sf"/>
</dbReference>
<dbReference type="InterPro" id="IPR036271">
    <property type="entry name" value="Tet_transcr_reg_TetR-rel_C_sf"/>
</dbReference>
<keyword evidence="5" id="KW-1185">Reference proteome</keyword>
<dbReference type="PANTHER" id="PTHR30055:SF153">
    <property type="entry name" value="HTH-TYPE TRANSCRIPTIONAL REPRESSOR RV3405C"/>
    <property type="match status" value="1"/>
</dbReference>
<dbReference type="SUPFAM" id="SSF46689">
    <property type="entry name" value="Homeodomain-like"/>
    <property type="match status" value="1"/>
</dbReference>
<dbReference type="Gene3D" id="1.10.10.60">
    <property type="entry name" value="Homeodomain-like"/>
    <property type="match status" value="1"/>
</dbReference>
<dbReference type="Gene3D" id="1.10.357.10">
    <property type="entry name" value="Tetracycline Repressor, domain 2"/>
    <property type="match status" value="1"/>
</dbReference>
<dbReference type="PRINTS" id="PR00455">
    <property type="entry name" value="HTHTETR"/>
</dbReference>
<dbReference type="SUPFAM" id="SSF48498">
    <property type="entry name" value="Tetracyclin repressor-like, C-terminal domain"/>
    <property type="match status" value="1"/>
</dbReference>
<accession>A0ABX1H5F8</accession>